<feature type="transmembrane region" description="Helical" evidence="6">
    <location>
        <begin position="93"/>
        <end position="112"/>
    </location>
</feature>
<reference evidence="9" key="1">
    <citation type="submission" date="2017-02" db="UniProtKB">
        <authorList>
            <consortium name="WormBaseParasite"/>
        </authorList>
    </citation>
    <scope>IDENTIFICATION</scope>
</reference>
<dbReference type="Proteomes" id="UP000036681">
    <property type="component" value="Unplaced"/>
</dbReference>
<dbReference type="AlphaFoldDB" id="A0A0M3IU80"/>
<feature type="transmembrane region" description="Helical" evidence="6">
    <location>
        <begin position="176"/>
        <end position="195"/>
    </location>
</feature>
<dbReference type="InterPro" id="IPR052954">
    <property type="entry name" value="GPCR-Ligand_Int"/>
</dbReference>
<keyword evidence="4 6" id="KW-0472">Membrane</keyword>
<dbReference type="PANTHER" id="PTHR46641:SF11">
    <property type="entry name" value="G-PROTEIN COUPLED RECEPTOR DAF-37"/>
    <property type="match status" value="1"/>
</dbReference>
<dbReference type="InterPro" id="IPR017452">
    <property type="entry name" value="GPCR_Rhodpsn_7TM"/>
</dbReference>
<dbReference type="GO" id="GO:0016020">
    <property type="term" value="C:membrane"/>
    <property type="evidence" value="ECO:0007669"/>
    <property type="project" value="UniProtKB-SubCell"/>
</dbReference>
<feature type="domain" description="G-protein coupled receptors family 1 profile" evidence="7">
    <location>
        <begin position="106"/>
        <end position="192"/>
    </location>
</feature>
<evidence type="ECO:0000256" key="4">
    <source>
        <dbReference type="ARBA" id="ARBA00023136"/>
    </source>
</evidence>
<dbReference type="PROSITE" id="PS50262">
    <property type="entry name" value="G_PROTEIN_RECEP_F1_2"/>
    <property type="match status" value="2"/>
</dbReference>
<evidence type="ECO:0000313" key="8">
    <source>
        <dbReference type="Proteomes" id="UP000036681"/>
    </source>
</evidence>
<feature type="region of interest" description="Disordered" evidence="5">
    <location>
        <begin position="237"/>
        <end position="274"/>
    </location>
</feature>
<protein>
    <submittedName>
        <fullName evidence="9">G_PROTEIN_RECEP_F1_2 domain-containing protein</fullName>
    </submittedName>
</protein>
<organism evidence="8 9">
    <name type="scientific">Ascaris lumbricoides</name>
    <name type="common">Giant roundworm</name>
    <dbReference type="NCBI Taxonomy" id="6252"/>
    <lineage>
        <taxon>Eukaryota</taxon>
        <taxon>Metazoa</taxon>
        <taxon>Ecdysozoa</taxon>
        <taxon>Nematoda</taxon>
        <taxon>Chromadorea</taxon>
        <taxon>Rhabditida</taxon>
        <taxon>Spirurina</taxon>
        <taxon>Ascaridomorpha</taxon>
        <taxon>Ascaridoidea</taxon>
        <taxon>Ascarididae</taxon>
        <taxon>Ascaris</taxon>
    </lineage>
</organism>
<feature type="domain" description="G-protein coupled receptors family 1 profile" evidence="7">
    <location>
        <begin position="1"/>
        <end position="109"/>
    </location>
</feature>
<feature type="transmembrane region" description="Helical" evidence="6">
    <location>
        <begin position="132"/>
        <end position="156"/>
    </location>
</feature>
<evidence type="ECO:0000259" key="7">
    <source>
        <dbReference type="PROSITE" id="PS50262"/>
    </source>
</evidence>
<dbReference type="SUPFAM" id="SSF81321">
    <property type="entry name" value="Family A G protein-coupled receptor-like"/>
    <property type="match status" value="2"/>
</dbReference>
<evidence type="ECO:0000256" key="6">
    <source>
        <dbReference type="SAM" id="Phobius"/>
    </source>
</evidence>
<proteinExistence type="predicted"/>
<keyword evidence="8" id="KW-1185">Reference proteome</keyword>
<keyword evidence="3 6" id="KW-1133">Transmembrane helix</keyword>
<name>A0A0M3IU80_ASCLU</name>
<sequence>MVFFPFLTLLVLNSIIAYTIRKSLQKVKYNQRFHSHSVLKEKSREATIVLVVIVCIFLLCNVWGFVLTLLEQILDRRWLEVEHHLFYTFSREAINLLAIINSSINFVIYLIFGKDFRSHSVLKEKSREATIVLVVIVCIFLLCNVWGFVLTLLEQILDRRWLEVEHHLFYTFSREAINLLAIINSSINFVIYLIFGKDFRKELVVIYGCGMRGVMLHLPTHDKFLIWRHLSRRRRTPLSKRKAPSRSGLHAEGTSLGTDCTNSATTSTLNSDLADTRQRKSTISNFRCINGNANQINSLNVESSCITSPTLNRTDRCAKGSSIGVSLNYGSIHMSDKVRKGSSRITQCKSPICACDIANQAGTSRASSIEKINQSNNCIRSLDHLTNSSTKITINNSGIIDDNHDEDDDEIIIFDAIEGNIFKQKFINYSNDSTQMSPSSAYVLKCLKTNSNIYERFI</sequence>
<accession>A0A0M3IU80</accession>
<keyword evidence="2 6" id="KW-0812">Transmembrane</keyword>
<feature type="compositionally biased region" description="Polar residues" evidence="5">
    <location>
        <begin position="255"/>
        <end position="273"/>
    </location>
</feature>
<evidence type="ECO:0000313" key="9">
    <source>
        <dbReference type="WBParaSite" id="ALUE_0002230801-mRNA-1"/>
    </source>
</evidence>
<evidence type="ECO:0000256" key="5">
    <source>
        <dbReference type="SAM" id="MobiDB-lite"/>
    </source>
</evidence>
<dbReference type="PANTHER" id="PTHR46641">
    <property type="entry name" value="FMRFAMIDE RECEPTOR-RELATED"/>
    <property type="match status" value="1"/>
</dbReference>
<evidence type="ECO:0000256" key="2">
    <source>
        <dbReference type="ARBA" id="ARBA00022692"/>
    </source>
</evidence>
<comment type="subcellular location">
    <subcellularLocation>
        <location evidence="1">Membrane</location>
    </subcellularLocation>
</comment>
<feature type="transmembrane region" description="Helical" evidence="6">
    <location>
        <begin position="45"/>
        <end position="70"/>
    </location>
</feature>
<evidence type="ECO:0000256" key="1">
    <source>
        <dbReference type="ARBA" id="ARBA00004370"/>
    </source>
</evidence>
<dbReference type="Gene3D" id="1.20.1070.10">
    <property type="entry name" value="Rhodopsin 7-helix transmembrane proteins"/>
    <property type="match status" value="2"/>
</dbReference>
<evidence type="ECO:0000256" key="3">
    <source>
        <dbReference type="ARBA" id="ARBA00022989"/>
    </source>
</evidence>
<feature type="transmembrane region" description="Helical" evidence="6">
    <location>
        <begin position="6"/>
        <end position="24"/>
    </location>
</feature>
<dbReference type="WBParaSite" id="ALUE_0002230801-mRNA-1">
    <property type="protein sequence ID" value="ALUE_0002230801-mRNA-1"/>
    <property type="gene ID" value="ALUE_0002230801"/>
</dbReference>